<accession>A0A4Y2H3J7</accession>
<dbReference type="Proteomes" id="UP000499080">
    <property type="component" value="Unassembled WGS sequence"/>
</dbReference>
<protein>
    <submittedName>
        <fullName evidence="1">Uncharacterized protein</fullName>
    </submittedName>
</protein>
<evidence type="ECO:0000313" key="2">
    <source>
        <dbReference type="Proteomes" id="UP000499080"/>
    </source>
</evidence>
<name>A0A4Y2H3J7_ARAVE</name>
<gene>
    <name evidence="1" type="ORF">AVEN_216417_1</name>
</gene>
<sequence>MEQQLAKCLNPLLFYKQESFVQFTFFSASSLAFGFSSTPNNENITVFHCHDKAHPQLLCTKNNNPKLRDSIIACRKEGFHVSVNSSLPPSQTIHQGQAGINSFMKVKTKEINVMRSFVITVRLVRPAH</sequence>
<keyword evidence="2" id="KW-1185">Reference proteome</keyword>
<dbReference type="AlphaFoldDB" id="A0A4Y2H3J7"/>
<proteinExistence type="predicted"/>
<organism evidence="1 2">
    <name type="scientific">Araneus ventricosus</name>
    <name type="common">Orbweaver spider</name>
    <name type="synonym">Epeira ventricosa</name>
    <dbReference type="NCBI Taxonomy" id="182803"/>
    <lineage>
        <taxon>Eukaryota</taxon>
        <taxon>Metazoa</taxon>
        <taxon>Ecdysozoa</taxon>
        <taxon>Arthropoda</taxon>
        <taxon>Chelicerata</taxon>
        <taxon>Arachnida</taxon>
        <taxon>Araneae</taxon>
        <taxon>Araneomorphae</taxon>
        <taxon>Entelegynae</taxon>
        <taxon>Araneoidea</taxon>
        <taxon>Araneidae</taxon>
        <taxon>Araneus</taxon>
    </lineage>
</organism>
<dbReference type="EMBL" id="BGPR01001677">
    <property type="protein sequence ID" value="GBM59338.1"/>
    <property type="molecule type" value="Genomic_DNA"/>
</dbReference>
<evidence type="ECO:0000313" key="1">
    <source>
        <dbReference type="EMBL" id="GBM59338.1"/>
    </source>
</evidence>
<comment type="caution">
    <text evidence="1">The sequence shown here is derived from an EMBL/GenBank/DDBJ whole genome shotgun (WGS) entry which is preliminary data.</text>
</comment>
<reference evidence="1 2" key="1">
    <citation type="journal article" date="2019" name="Sci. Rep.">
        <title>Orb-weaving spider Araneus ventricosus genome elucidates the spidroin gene catalogue.</title>
        <authorList>
            <person name="Kono N."/>
            <person name="Nakamura H."/>
            <person name="Ohtoshi R."/>
            <person name="Moran D.A.P."/>
            <person name="Shinohara A."/>
            <person name="Yoshida Y."/>
            <person name="Fujiwara M."/>
            <person name="Mori M."/>
            <person name="Tomita M."/>
            <person name="Arakawa K."/>
        </authorList>
    </citation>
    <scope>NUCLEOTIDE SEQUENCE [LARGE SCALE GENOMIC DNA]</scope>
</reference>